<proteinExistence type="inferred from homology"/>
<keyword evidence="3" id="KW-0809">Transit peptide</keyword>
<dbReference type="Pfam" id="PF00472">
    <property type="entry name" value="RF-1"/>
    <property type="match status" value="1"/>
</dbReference>
<comment type="caution">
    <text evidence="7">The sequence shown here is derived from an EMBL/GenBank/DDBJ whole genome shotgun (WGS) entry which is preliminary data.</text>
</comment>
<evidence type="ECO:0000256" key="5">
    <source>
        <dbReference type="SAM" id="MobiDB-lite"/>
    </source>
</evidence>
<accession>A0A553MSY8</accession>
<dbReference type="GO" id="GO:0005739">
    <property type="term" value="C:mitochondrion"/>
    <property type="evidence" value="ECO:0007669"/>
    <property type="project" value="UniProtKB-SubCell"/>
</dbReference>
<evidence type="ECO:0000313" key="8">
    <source>
        <dbReference type="Proteomes" id="UP000316079"/>
    </source>
</evidence>
<evidence type="ECO:0000256" key="4">
    <source>
        <dbReference type="ARBA" id="ARBA00023128"/>
    </source>
</evidence>
<gene>
    <name evidence="7" type="ORF">DNTS_002304</name>
</gene>
<dbReference type="GO" id="GO:0003747">
    <property type="term" value="F:translation release factor activity"/>
    <property type="evidence" value="ECO:0007669"/>
    <property type="project" value="InterPro"/>
</dbReference>
<dbReference type="SUPFAM" id="SSF75620">
    <property type="entry name" value="Release factor"/>
    <property type="match status" value="1"/>
</dbReference>
<dbReference type="AlphaFoldDB" id="A0A553MSY8"/>
<evidence type="ECO:0000259" key="6">
    <source>
        <dbReference type="Pfam" id="PF00472"/>
    </source>
</evidence>
<evidence type="ECO:0000256" key="1">
    <source>
        <dbReference type="ARBA" id="ARBA00004173"/>
    </source>
</evidence>
<dbReference type="OrthoDB" id="277888at2759"/>
<dbReference type="InterPro" id="IPR000352">
    <property type="entry name" value="Pep_chain_release_fac_I"/>
</dbReference>
<feature type="compositionally biased region" description="Polar residues" evidence="5">
    <location>
        <begin position="149"/>
        <end position="158"/>
    </location>
</feature>
<dbReference type="PANTHER" id="PTHR46203:SF1">
    <property type="entry name" value="MITOCHONDRIAL TRANSLATION RELEASE FACTOR IN RESCUE"/>
    <property type="match status" value="1"/>
</dbReference>
<keyword evidence="4" id="KW-0496">Mitochondrion</keyword>
<comment type="subcellular location">
    <subcellularLocation>
        <location evidence="1">Mitochondrion</location>
    </subcellularLocation>
</comment>
<dbReference type="Gene3D" id="3.30.160.20">
    <property type="match status" value="1"/>
</dbReference>
<evidence type="ECO:0000256" key="2">
    <source>
        <dbReference type="ARBA" id="ARBA00010835"/>
    </source>
</evidence>
<evidence type="ECO:0000256" key="3">
    <source>
        <dbReference type="ARBA" id="ARBA00022946"/>
    </source>
</evidence>
<feature type="domain" description="Prokaryotic-type class I peptide chain release factors" evidence="6">
    <location>
        <begin position="43"/>
        <end position="145"/>
    </location>
</feature>
<dbReference type="InterPro" id="IPR052405">
    <property type="entry name" value="Mito_Transl_Release_Factor"/>
</dbReference>
<dbReference type="STRING" id="623744.A0A553MSY8"/>
<dbReference type="Proteomes" id="UP000316079">
    <property type="component" value="Unassembled WGS sequence"/>
</dbReference>
<sequence length="158" mass="17991">MSLLLKNRVLLRLKSRVLSQVLSSLWPGTVLSAGKKHRVNLPELVEDELREQFVRGSGPGGQATNKTSNCVVLKHIPSGIVVKCHATRSVEQNRKCAREILKEKLEILTKGEESELLKLREESIVKKKEKRQRANENLSRKKQFKERLNSIQDENPSC</sequence>
<comment type="similarity">
    <text evidence="2">Belongs to the prokaryotic/mitochondrial release factor family.</text>
</comment>
<reference evidence="7 8" key="1">
    <citation type="journal article" date="2019" name="Sci. Data">
        <title>Hybrid genome assembly and annotation of Danionella translucida.</title>
        <authorList>
            <person name="Kadobianskyi M."/>
            <person name="Schulze L."/>
            <person name="Schuelke M."/>
            <person name="Judkewitz B."/>
        </authorList>
    </citation>
    <scope>NUCLEOTIDE SEQUENCE [LARGE SCALE GENOMIC DNA]</scope>
    <source>
        <strain evidence="7 8">Bolton</strain>
    </source>
</reference>
<dbReference type="PANTHER" id="PTHR46203">
    <property type="entry name" value="PROBABLE PEPTIDE CHAIN RELEASE FACTOR C12ORF65"/>
    <property type="match status" value="1"/>
</dbReference>
<name>A0A553MSY8_9TELE</name>
<dbReference type="InterPro" id="IPR045853">
    <property type="entry name" value="Pep_chain_release_fac_I_sf"/>
</dbReference>
<protein>
    <recommendedName>
        <fullName evidence="6">Prokaryotic-type class I peptide chain release factors domain-containing protein</fullName>
    </recommendedName>
</protein>
<keyword evidence="8" id="KW-1185">Reference proteome</keyword>
<feature type="region of interest" description="Disordered" evidence="5">
    <location>
        <begin position="128"/>
        <end position="158"/>
    </location>
</feature>
<dbReference type="EMBL" id="SRMA01027289">
    <property type="protein sequence ID" value="TRY56287.1"/>
    <property type="molecule type" value="Genomic_DNA"/>
</dbReference>
<evidence type="ECO:0000313" key="7">
    <source>
        <dbReference type="EMBL" id="TRY56287.1"/>
    </source>
</evidence>
<organism evidence="7 8">
    <name type="scientific">Danionella cerebrum</name>
    <dbReference type="NCBI Taxonomy" id="2873325"/>
    <lineage>
        <taxon>Eukaryota</taxon>
        <taxon>Metazoa</taxon>
        <taxon>Chordata</taxon>
        <taxon>Craniata</taxon>
        <taxon>Vertebrata</taxon>
        <taxon>Euteleostomi</taxon>
        <taxon>Actinopterygii</taxon>
        <taxon>Neopterygii</taxon>
        <taxon>Teleostei</taxon>
        <taxon>Ostariophysi</taxon>
        <taxon>Cypriniformes</taxon>
        <taxon>Danionidae</taxon>
        <taxon>Danioninae</taxon>
        <taxon>Danionella</taxon>
    </lineage>
</organism>